<dbReference type="PROSITE" id="PS50012">
    <property type="entry name" value="RCC1_3"/>
    <property type="match status" value="5"/>
</dbReference>
<dbReference type="PANTHER" id="PTHR45982:SF1">
    <property type="entry name" value="REGULATOR OF CHROMOSOME CONDENSATION"/>
    <property type="match status" value="1"/>
</dbReference>
<dbReference type="Gene3D" id="2.130.10.30">
    <property type="entry name" value="Regulator of chromosome condensation 1/beta-lactamase-inhibitor protein II"/>
    <property type="match status" value="2"/>
</dbReference>
<evidence type="ECO:0000313" key="1">
    <source>
        <dbReference type="EMBL" id="WXA92177.1"/>
    </source>
</evidence>
<sequence length="514" mass="53561">MMSRSRPGRVRCAFGLALVPVLAYALLGTLGACDYVAYLGNYEVRDGTVFDAGPDADADAEPGVPCGAKSCFAPSTCLDPKGEGTCSNDIVSISAGGETTCALLADATLWCWGGNQFGALGQPPEGDEQCNAGNDTFVSCRHKPSQVPGMTDVLQVSVGFQTVCAVKRNNSVWCWGNNHFGQLGHAPNEAGDRMCPPLNQGPAGTPQECNSVPVQVAGLSAVEVAVNREHACAIGTDGRVSCWGRNEALALGTTLVAPSAATPIPQSVNGLPKALHLATGVSSYHTCAITQERKAVWCWGANHSGQLGHPKSLDTECSGNCSSTARAVAKNYTDAGVSEPLENVTSLAAGYLFTCAVRDSRVYCWGGNDFGTLGPNLVEHSTSSPTQIPGMSLIREVGARLIHACAVAEDGRIFCWGANPLGSIGTGEILGEPCQTTVCRKTPYNTGLANVVGTATGAGASYALFAKRSSISAWGDNSTARLGHKQTDEGDLYNCGDLHESVCNPTPRLMPRFP</sequence>
<protein>
    <submittedName>
        <fullName evidence="1">Uncharacterized protein</fullName>
    </submittedName>
</protein>
<dbReference type="InterPro" id="IPR000408">
    <property type="entry name" value="Reg_chr_condens"/>
</dbReference>
<keyword evidence="2" id="KW-1185">Reference proteome</keyword>
<dbReference type="Pfam" id="PF13540">
    <property type="entry name" value="RCC1_2"/>
    <property type="match status" value="5"/>
</dbReference>
<dbReference type="InterPro" id="IPR009091">
    <property type="entry name" value="RCC1/BLIP-II"/>
</dbReference>
<reference evidence="1 2" key="1">
    <citation type="submission" date="2021-12" db="EMBL/GenBank/DDBJ databases">
        <title>Discovery of the Pendulisporaceae a myxobacterial family with distinct sporulation behavior and unique specialized metabolism.</title>
        <authorList>
            <person name="Garcia R."/>
            <person name="Popoff A."/>
            <person name="Bader C.D."/>
            <person name="Loehr J."/>
            <person name="Walesch S."/>
            <person name="Walt C."/>
            <person name="Boldt J."/>
            <person name="Bunk B."/>
            <person name="Haeckl F.J.F.P.J."/>
            <person name="Gunesch A.P."/>
            <person name="Birkelbach J."/>
            <person name="Nuebel U."/>
            <person name="Pietschmann T."/>
            <person name="Bach T."/>
            <person name="Mueller R."/>
        </authorList>
    </citation>
    <scope>NUCLEOTIDE SEQUENCE [LARGE SCALE GENOMIC DNA]</scope>
    <source>
        <strain evidence="1 2">MSr12523</strain>
    </source>
</reference>
<proteinExistence type="predicted"/>
<dbReference type="PANTHER" id="PTHR45982">
    <property type="entry name" value="REGULATOR OF CHROMOSOME CONDENSATION"/>
    <property type="match status" value="1"/>
</dbReference>
<dbReference type="Proteomes" id="UP001379533">
    <property type="component" value="Chromosome"/>
</dbReference>
<gene>
    <name evidence="1" type="ORF">LZC95_37700</name>
</gene>
<dbReference type="RefSeq" id="WP_394842794.1">
    <property type="nucleotide sequence ID" value="NZ_CP089982.1"/>
</dbReference>
<dbReference type="InterPro" id="IPR051553">
    <property type="entry name" value="Ran_GTPase-activating"/>
</dbReference>
<name>A0ABZ2K0B3_9BACT</name>
<dbReference type="SUPFAM" id="SSF50985">
    <property type="entry name" value="RCC1/BLIP-II"/>
    <property type="match status" value="1"/>
</dbReference>
<accession>A0ABZ2K0B3</accession>
<dbReference type="PROSITE" id="PS51257">
    <property type="entry name" value="PROKAR_LIPOPROTEIN"/>
    <property type="match status" value="1"/>
</dbReference>
<evidence type="ECO:0000313" key="2">
    <source>
        <dbReference type="Proteomes" id="UP001379533"/>
    </source>
</evidence>
<dbReference type="EMBL" id="CP089982">
    <property type="protein sequence ID" value="WXA92177.1"/>
    <property type="molecule type" value="Genomic_DNA"/>
</dbReference>
<organism evidence="1 2">
    <name type="scientific">Pendulispora brunnea</name>
    <dbReference type="NCBI Taxonomy" id="2905690"/>
    <lineage>
        <taxon>Bacteria</taxon>
        <taxon>Pseudomonadati</taxon>
        <taxon>Myxococcota</taxon>
        <taxon>Myxococcia</taxon>
        <taxon>Myxococcales</taxon>
        <taxon>Sorangiineae</taxon>
        <taxon>Pendulisporaceae</taxon>
        <taxon>Pendulispora</taxon>
    </lineage>
</organism>
<dbReference type="PRINTS" id="PR00633">
    <property type="entry name" value="RCCNDNSATION"/>
</dbReference>